<evidence type="ECO:0000313" key="2">
    <source>
        <dbReference type="EMBL" id="KAJ5160568.1"/>
    </source>
</evidence>
<dbReference type="Pfam" id="PF01425">
    <property type="entry name" value="Amidase"/>
    <property type="match status" value="1"/>
</dbReference>
<organism evidence="2 3">
    <name type="scientific">Penicillium canariense</name>
    <dbReference type="NCBI Taxonomy" id="189055"/>
    <lineage>
        <taxon>Eukaryota</taxon>
        <taxon>Fungi</taxon>
        <taxon>Dikarya</taxon>
        <taxon>Ascomycota</taxon>
        <taxon>Pezizomycotina</taxon>
        <taxon>Eurotiomycetes</taxon>
        <taxon>Eurotiomycetidae</taxon>
        <taxon>Eurotiales</taxon>
        <taxon>Aspergillaceae</taxon>
        <taxon>Penicillium</taxon>
    </lineage>
</organism>
<protein>
    <recommendedName>
        <fullName evidence="1">Amidase domain-containing protein</fullName>
    </recommendedName>
</protein>
<dbReference type="GeneID" id="81428873"/>
<dbReference type="PANTHER" id="PTHR46310">
    <property type="entry name" value="AMIDASE 1"/>
    <property type="match status" value="1"/>
</dbReference>
<reference evidence="2" key="1">
    <citation type="submission" date="2022-11" db="EMBL/GenBank/DDBJ databases">
        <authorList>
            <person name="Petersen C."/>
        </authorList>
    </citation>
    <scope>NUCLEOTIDE SEQUENCE</scope>
    <source>
        <strain evidence="2">IBT 26290</strain>
    </source>
</reference>
<gene>
    <name evidence="2" type="ORF">N7482_007572</name>
</gene>
<feature type="domain" description="Amidase" evidence="1">
    <location>
        <begin position="174"/>
        <end position="352"/>
    </location>
</feature>
<dbReference type="Gene3D" id="3.90.1300.10">
    <property type="entry name" value="Amidase signature (AS) domain"/>
    <property type="match status" value="1"/>
</dbReference>
<accession>A0A9W9HX49</accession>
<evidence type="ECO:0000313" key="3">
    <source>
        <dbReference type="Proteomes" id="UP001149163"/>
    </source>
</evidence>
<dbReference type="InterPro" id="IPR036928">
    <property type="entry name" value="AS_sf"/>
</dbReference>
<dbReference type="Proteomes" id="UP001149163">
    <property type="component" value="Unassembled WGS sequence"/>
</dbReference>
<dbReference type="EMBL" id="JAPQKN010000004">
    <property type="protein sequence ID" value="KAJ5160568.1"/>
    <property type="molecule type" value="Genomic_DNA"/>
</dbReference>
<dbReference type="RefSeq" id="XP_056542126.1">
    <property type="nucleotide sequence ID" value="XM_056689697.1"/>
</dbReference>
<reference evidence="2" key="2">
    <citation type="journal article" date="2023" name="IMA Fungus">
        <title>Comparative genomic study of the Penicillium genus elucidates a diverse pangenome and 15 lateral gene transfer events.</title>
        <authorList>
            <person name="Petersen C."/>
            <person name="Sorensen T."/>
            <person name="Nielsen M.R."/>
            <person name="Sondergaard T.E."/>
            <person name="Sorensen J.L."/>
            <person name="Fitzpatrick D.A."/>
            <person name="Frisvad J.C."/>
            <person name="Nielsen K.L."/>
        </authorList>
    </citation>
    <scope>NUCLEOTIDE SEQUENCE</scope>
    <source>
        <strain evidence="2">IBT 26290</strain>
    </source>
</reference>
<evidence type="ECO:0000259" key="1">
    <source>
        <dbReference type="Pfam" id="PF01425"/>
    </source>
</evidence>
<dbReference type="InterPro" id="IPR023631">
    <property type="entry name" value="Amidase_dom"/>
</dbReference>
<dbReference type="OrthoDB" id="5423360at2759"/>
<dbReference type="PANTHER" id="PTHR46310:SF7">
    <property type="entry name" value="AMIDASE 1"/>
    <property type="match status" value="1"/>
</dbReference>
<dbReference type="SUPFAM" id="SSF75304">
    <property type="entry name" value="Amidase signature (AS) enzymes"/>
    <property type="match status" value="1"/>
</dbReference>
<comment type="caution">
    <text evidence="2">The sequence shown here is derived from an EMBL/GenBank/DDBJ whole genome shotgun (WGS) entry which is preliminary data.</text>
</comment>
<keyword evidence="3" id="KW-1185">Reference proteome</keyword>
<name>A0A9W9HX49_9EURO</name>
<sequence>MGFDQVITPLIAGTKYLVHPQALGTVFEAIPIQEITPVVLVDAKGVQESIEKLWQQLDLFHQADDIYSEEFAQSVVLTGSPEELDHGRSNLQSQNLSSVYTTSGVDLPPGPYFLHGPNIHQAWRLYPDDLDAFIFGVIPENVLQPQRFKTLSSIADDGIWKEIAVPSRLYSRPSQNRPLAGARVCLKDIFHLSGTKTTMMSRAYSELYPEDEKSASYVQKLIDKGAIVIGKTKMTQFASSDEPTDQWIDFHCPINPRGDEYQSPSGSSSGAAAALAGYSWLDYSVAGDSAGSVRAPATCNGLFSIRPSTNSTSMDGIIVNSPHFDVVGLFSRSLTDLHHVISNTLDLSDNSTTFPSKIIYPLDFFPHSNPKHQAMVEEFIEVLEDFLGTKRVEISLAERWEQCPPSEANGKPLKEYLSKSAFWSMCHDYYHGFDDFRARYSEKYGKPPYEGPVVNFRWGIGKEVTPDEYKTYREELKIFQNWFNENVFSHDPSSMSEAIMIMPYGSANPKYRDSPNENPSSSGTIGEKFISPVLEMPQLVLPFGQMPYHSRVSGRLEHRPIGSTILGAKGSDLVLIKLANAAFQAASWPTTIATGRYMYPLGDNIRNVALVDKDVSKDEVLHVQTPLSML</sequence>
<dbReference type="AlphaFoldDB" id="A0A9W9HX49"/>
<proteinExistence type="predicted"/>